<organism evidence="6 7">
    <name type="scientific">Desulfomicrobium orale DSM 12838</name>
    <dbReference type="NCBI Taxonomy" id="888061"/>
    <lineage>
        <taxon>Bacteria</taxon>
        <taxon>Pseudomonadati</taxon>
        <taxon>Thermodesulfobacteriota</taxon>
        <taxon>Desulfovibrionia</taxon>
        <taxon>Desulfovibrionales</taxon>
        <taxon>Desulfomicrobiaceae</taxon>
        <taxon>Desulfomicrobium</taxon>
    </lineage>
</organism>
<dbReference type="GO" id="GO:0005524">
    <property type="term" value="F:ATP binding"/>
    <property type="evidence" value="ECO:0007669"/>
    <property type="project" value="UniProtKB-KW"/>
</dbReference>
<sequence length="222" mass="24642">MFRTAFLALPEGNESPHIISKGAYGLMQGPGKTALRERFLRLRQTYPAKLAAADSARIREKLLELAEVRAARSVLLYLSAKGEVDTWPLLDRLPAENRSVLAPRCRPGEPGLMDIHQIRSRADIAPGAFGLMEPRPDTPFCPSAPDVILLPALAFDRRGFRLGFGGGYYDRFLASVDAPVLIIGLAYDFQITDALPVEPWDRPADIVLTPEFSITRHFREDS</sequence>
<evidence type="ECO:0000313" key="7">
    <source>
        <dbReference type="Proteomes" id="UP000063964"/>
    </source>
</evidence>
<dbReference type="KEGG" id="doa:AXF15_04485"/>
<dbReference type="AlphaFoldDB" id="A0A0X8JPE5"/>
<feature type="binding site" evidence="4">
    <location>
        <position position="78"/>
    </location>
    <ligand>
        <name>substrate</name>
    </ligand>
</feature>
<evidence type="ECO:0000256" key="3">
    <source>
        <dbReference type="ARBA" id="ARBA00022840"/>
    </source>
</evidence>
<feature type="binding site" evidence="4">
    <location>
        <begin position="32"/>
        <end position="36"/>
    </location>
    <ligand>
        <name>ATP</name>
        <dbReference type="ChEBI" id="CHEBI:30616"/>
    </ligand>
</feature>
<dbReference type="GO" id="GO:0046872">
    <property type="term" value="F:metal ion binding"/>
    <property type="evidence" value="ECO:0007669"/>
    <property type="project" value="UniProtKB-KW"/>
</dbReference>
<proteinExistence type="inferred from homology"/>
<evidence type="ECO:0000256" key="2">
    <source>
        <dbReference type="ARBA" id="ARBA00022741"/>
    </source>
</evidence>
<dbReference type="GO" id="GO:0030272">
    <property type="term" value="F:5-formyltetrahydrofolate cyclo-ligase activity"/>
    <property type="evidence" value="ECO:0007669"/>
    <property type="project" value="UniProtKB-EC"/>
</dbReference>
<dbReference type="EMBL" id="CP014230">
    <property type="protein sequence ID" value="AMD92441.1"/>
    <property type="molecule type" value="Genomic_DNA"/>
</dbReference>
<dbReference type="EC" id="6.3.3.2" evidence="5"/>
<protein>
    <recommendedName>
        <fullName evidence="5">5-formyltetrahydrofolate cyclo-ligase</fullName>
        <ecNumber evidence="5">6.3.3.2</ecNumber>
    </recommendedName>
</protein>
<name>A0A0X8JPE5_9BACT</name>
<dbReference type="Proteomes" id="UP000063964">
    <property type="component" value="Chromosome"/>
</dbReference>
<dbReference type="PANTHER" id="PTHR23407:SF1">
    <property type="entry name" value="5-FORMYLTETRAHYDROFOLATE CYCLO-LIGASE"/>
    <property type="match status" value="1"/>
</dbReference>
<dbReference type="Pfam" id="PF01812">
    <property type="entry name" value="5-FTHF_cyc-lig"/>
    <property type="match status" value="1"/>
</dbReference>
<reference evidence="7" key="1">
    <citation type="submission" date="2016-02" db="EMBL/GenBank/DDBJ databases">
        <authorList>
            <person name="Holder M.E."/>
            <person name="Ajami N.J."/>
            <person name="Petrosino J.F."/>
        </authorList>
    </citation>
    <scope>NUCLEOTIDE SEQUENCE [LARGE SCALE GENOMIC DNA]</scope>
    <source>
        <strain evidence="7">DSM 12838</strain>
    </source>
</reference>
<dbReference type="SUPFAM" id="SSF100950">
    <property type="entry name" value="NagB/RpiA/CoA transferase-like"/>
    <property type="match status" value="1"/>
</dbReference>
<dbReference type="NCBIfam" id="TIGR02727">
    <property type="entry name" value="MTHFS_bact"/>
    <property type="match status" value="1"/>
</dbReference>
<keyword evidence="2 4" id="KW-0547">Nucleotide-binding</keyword>
<dbReference type="GO" id="GO:0035999">
    <property type="term" value="P:tetrahydrofolate interconversion"/>
    <property type="evidence" value="ECO:0007669"/>
    <property type="project" value="TreeGrafter"/>
</dbReference>
<dbReference type="PANTHER" id="PTHR23407">
    <property type="entry name" value="ATPASE INHIBITOR/5-FORMYLTETRAHYDROFOLATE CYCLO-LIGASE"/>
    <property type="match status" value="1"/>
</dbReference>
<keyword evidence="3 4" id="KW-0067">ATP-binding</keyword>
<dbReference type="Gene3D" id="3.40.50.10420">
    <property type="entry name" value="NagB/RpiA/CoA transferase-like"/>
    <property type="match status" value="1"/>
</dbReference>
<dbReference type="PIRSF" id="PIRSF006806">
    <property type="entry name" value="FTHF_cligase"/>
    <property type="match status" value="1"/>
</dbReference>
<dbReference type="RefSeq" id="WP_066603862.1">
    <property type="nucleotide sequence ID" value="NZ_CP014230.1"/>
</dbReference>
<evidence type="ECO:0000256" key="5">
    <source>
        <dbReference type="RuleBase" id="RU361279"/>
    </source>
</evidence>
<dbReference type="InterPro" id="IPR002698">
    <property type="entry name" value="FTHF_cligase"/>
</dbReference>
<keyword evidence="5" id="KW-0479">Metal-binding</keyword>
<feature type="binding site" evidence="4">
    <location>
        <begin position="161"/>
        <end position="169"/>
    </location>
    <ligand>
        <name>ATP</name>
        <dbReference type="ChEBI" id="CHEBI:30616"/>
    </ligand>
</feature>
<keyword evidence="5" id="KW-0460">Magnesium</keyword>
<evidence type="ECO:0000256" key="1">
    <source>
        <dbReference type="ARBA" id="ARBA00010638"/>
    </source>
</evidence>
<comment type="cofactor">
    <cofactor evidence="5">
        <name>Mg(2+)</name>
        <dbReference type="ChEBI" id="CHEBI:18420"/>
    </cofactor>
</comment>
<evidence type="ECO:0000313" key="6">
    <source>
        <dbReference type="EMBL" id="AMD92441.1"/>
    </source>
</evidence>
<gene>
    <name evidence="6" type="ORF">AXF15_04485</name>
</gene>
<evidence type="ECO:0000256" key="4">
    <source>
        <dbReference type="PIRSR" id="PIRSR006806-1"/>
    </source>
</evidence>
<dbReference type="STRING" id="888061.AXF15_04485"/>
<keyword evidence="7" id="KW-1185">Reference proteome</keyword>
<dbReference type="GO" id="GO:0009396">
    <property type="term" value="P:folic acid-containing compound biosynthetic process"/>
    <property type="evidence" value="ECO:0007669"/>
    <property type="project" value="TreeGrafter"/>
</dbReference>
<dbReference type="InterPro" id="IPR037171">
    <property type="entry name" value="NagB/RpiA_transferase-like"/>
</dbReference>
<dbReference type="InterPro" id="IPR024185">
    <property type="entry name" value="FTHF_cligase-like_sf"/>
</dbReference>
<feature type="binding site" evidence="4">
    <location>
        <position position="83"/>
    </location>
    <ligand>
        <name>substrate</name>
    </ligand>
</feature>
<accession>A0A0X8JPE5</accession>
<comment type="catalytic activity">
    <reaction evidence="5">
        <text>(6S)-5-formyl-5,6,7,8-tetrahydrofolate + ATP = (6R)-5,10-methenyltetrahydrofolate + ADP + phosphate</text>
        <dbReference type="Rhea" id="RHEA:10488"/>
        <dbReference type="ChEBI" id="CHEBI:30616"/>
        <dbReference type="ChEBI" id="CHEBI:43474"/>
        <dbReference type="ChEBI" id="CHEBI:57455"/>
        <dbReference type="ChEBI" id="CHEBI:57457"/>
        <dbReference type="ChEBI" id="CHEBI:456216"/>
        <dbReference type="EC" id="6.3.3.2"/>
    </reaction>
</comment>
<comment type="similarity">
    <text evidence="1 5">Belongs to the 5-formyltetrahydrofolate cyclo-ligase family.</text>
</comment>